<dbReference type="InterPro" id="IPR051207">
    <property type="entry name" value="ComplexI_NDUFA9_subunit"/>
</dbReference>
<dbReference type="GO" id="GO:0044877">
    <property type="term" value="F:protein-containing complex binding"/>
    <property type="evidence" value="ECO:0007669"/>
    <property type="project" value="TreeGrafter"/>
</dbReference>
<sequence length="210" mass="23894">MQKKRMVIFGGSGFVGQAIAKRALANQYEVVSISRSGRPDQTDAWLNQITFVKSDVFDPTQWQDVIQPGDCLVDAIGILTQKKAKHITYRRFHYDIVELIIKTVKDIDNLSFIYISASQGIPFHSGYLREKQRAEVFLKHLPLQTAIVRPSLLYGPGRKYSTEMAKGIIQAKKIPGMAYLFKSFEPRPVEWVGDQVILKLEALTKEKDIH</sequence>
<accession>S0NPP4</accession>
<dbReference type="Proteomes" id="UP000015961">
    <property type="component" value="Unassembled WGS sequence"/>
</dbReference>
<proteinExistence type="predicted"/>
<gene>
    <name evidence="2" type="ORF">I573_01982</name>
</gene>
<organism evidence="2 3">
    <name type="scientific">Enterococcus sulfureus ATCC 49903</name>
    <dbReference type="NCBI Taxonomy" id="1140003"/>
    <lineage>
        <taxon>Bacteria</taxon>
        <taxon>Bacillati</taxon>
        <taxon>Bacillota</taxon>
        <taxon>Bacilli</taxon>
        <taxon>Lactobacillales</taxon>
        <taxon>Enterococcaceae</taxon>
        <taxon>Enterococcus</taxon>
    </lineage>
</organism>
<dbReference type="PANTHER" id="PTHR12126">
    <property type="entry name" value="NADH-UBIQUINONE OXIDOREDUCTASE 39 KDA SUBUNIT-RELATED"/>
    <property type="match status" value="1"/>
</dbReference>
<dbReference type="InterPro" id="IPR001509">
    <property type="entry name" value="Epimerase_deHydtase"/>
</dbReference>
<name>S0NPP4_9ENTE</name>
<dbReference type="OrthoDB" id="2216847at2"/>
<comment type="caution">
    <text evidence="2">The sequence shown here is derived from an EMBL/GenBank/DDBJ whole genome shotgun (WGS) entry which is preliminary data.</text>
</comment>
<dbReference type="PATRIC" id="fig|1140003.3.peg.2045"/>
<dbReference type="RefSeq" id="WP_016186550.1">
    <property type="nucleotide sequence ID" value="NZ_ASWO01000006.1"/>
</dbReference>
<feature type="domain" description="NAD-dependent epimerase/dehydratase" evidence="1">
    <location>
        <begin position="7"/>
        <end position="166"/>
    </location>
</feature>
<dbReference type="InterPro" id="IPR036291">
    <property type="entry name" value="NAD(P)-bd_dom_sf"/>
</dbReference>
<dbReference type="STRING" id="1140003.OMY_02120"/>
<evidence type="ECO:0000259" key="1">
    <source>
        <dbReference type="Pfam" id="PF01370"/>
    </source>
</evidence>
<keyword evidence="3" id="KW-1185">Reference proteome</keyword>
<evidence type="ECO:0000313" key="2">
    <source>
        <dbReference type="EMBL" id="EOT83432.1"/>
    </source>
</evidence>
<dbReference type="Gene3D" id="3.40.50.720">
    <property type="entry name" value="NAD(P)-binding Rossmann-like Domain"/>
    <property type="match status" value="1"/>
</dbReference>
<dbReference type="EMBL" id="ASWO01000006">
    <property type="protein sequence ID" value="EOT83432.1"/>
    <property type="molecule type" value="Genomic_DNA"/>
</dbReference>
<dbReference type="PANTHER" id="PTHR12126:SF16">
    <property type="entry name" value="MIOREX COMPLEX COMPONENT 2"/>
    <property type="match status" value="1"/>
</dbReference>
<dbReference type="AlphaFoldDB" id="S0NPP4"/>
<dbReference type="eggNOG" id="COG0702">
    <property type="taxonomic scope" value="Bacteria"/>
</dbReference>
<evidence type="ECO:0000313" key="3">
    <source>
        <dbReference type="Proteomes" id="UP000015961"/>
    </source>
</evidence>
<protein>
    <recommendedName>
        <fullName evidence="1">NAD-dependent epimerase/dehydratase domain-containing protein</fullName>
    </recommendedName>
</protein>
<reference evidence="2 3" key="1">
    <citation type="submission" date="2013-03" db="EMBL/GenBank/DDBJ databases">
        <title>The Genome Sequence of Enterococcus sulfureus ATCC_49903 (PacBio/Illumina hybrid assembly).</title>
        <authorList>
            <consortium name="The Broad Institute Genomics Platform"/>
            <consortium name="The Broad Institute Genome Sequencing Center for Infectious Disease"/>
            <person name="Earl A."/>
            <person name="Russ C."/>
            <person name="Gilmore M."/>
            <person name="Surin D."/>
            <person name="Walker B."/>
            <person name="Young S."/>
            <person name="Zeng Q."/>
            <person name="Gargeya S."/>
            <person name="Fitzgerald M."/>
            <person name="Haas B."/>
            <person name="Abouelleil A."/>
            <person name="Allen A.W."/>
            <person name="Alvarado L."/>
            <person name="Arachchi H.M."/>
            <person name="Berlin A.M."/>
            <person name="Chapman S.B."/>
            <person name="Gainer-Dewar J."/>
            <person name="Goldberg J."/>
            <person name="Griggs A."/>
            <person name="Gujja S."/>
            <person name="Hansen M."/>
            <person name="Howarth C."/>
            <person name="Imamovic A."/>
            <person name="Ireland A."/>
            <person name="Larimer J."/>
            <person name="McCowan C."/>
            <person name="Murphy C."/>
            <person name="Pearson M."/>
            <person name="Poon T.W."/>
            <person name="Priest M."/>
            <person name="Roberts A."/>
            <person name="Saif S."/>
            <person name="Shea T."/>
            <person name="Sisk P."/>
            <person name="Sykes S."/>
            <person name="Wortman J."/>
            <person name="Nusbaum C."/>
            <person name="Birren B."/>
        </authorList>
    </citation>
    <scope>NUCLEOTIDE SEQUENCE [LARGE SCALE GENOMIC DNA]</scope>
    <source>
        <strain evidence="2 3">ATCC 49903</strain>
    </source>
</reference>
<dbReference type="SUPFAM" id="SSF51735">
    <property type="entry name" value="NAD(P)-binding Rossmann-fold domains"/>
    <property type="match status" value="1"/>
</dbReference>
<dbReference type="Pfam" id="PF01370">
    <property type="entry name" value="Epimerase"/>
    <property type="match status" value="1"/>
</dbReference>